<sequence>MVLKETAFRQLFSATAPEINSRVGLIHRSPNRKLAFTDLQPDAAGQGLQTEEIRAVRLGPRPHAGPLGPGVSEAGGRTSTLLPPAASQWKLHVQAVFRLPPWPPVSGQTHPRRQRRLHLGPGAVRPLNRAAPGTPIRPLIKHYGSIAVSGRLPPPLPARRSALITRSSPCSRRG</sequence>
<organism evidence="2 3">
    <name type="scientific">Synaphobranchus kaupii</name>
    <name type="common">Kaup's arrowtooth eel</name>
    <dbReference type="NCBI Taxonomy" id="118154"/>
    <lineage>
        <taxon>Eukaryota</taxon>
        <taxon>Metazoa</taxon>
        <taxon>Chordata</taxon>
        <taxon>Craniata</taxon>
        <taxon>Vertebrata</taxon>
        <taxon>Euteleostomi</taxon>
        <taxon>Actinopterygii</taxon>
        <taxon>Neopterygii</taxon>
        <taxon>Teleostei</taxon>
        <taxon>Anguilliformes</taxon>
        <taxon>Synaphobranchidae</taxon>
        <taxon>Synaphobranchus</taxon>
    </lineage>
</organism>
<dbReference type="AlphaFoldDB" id="A0A9Q1EJ00"/>
<reference evidence="2" key="1">
    <citation type="journal article" date="2023" name="Science">
        <title>Genome structures resolve the early diversification of teleost fishes.</title>
        <authorList>
            <person name="Parey E."/>
            <person name="Louis A."/>
            <person name="Montfort J."/>
            <person name="Bouchez O."/>
            <person name="Roques C."/>
            <person name="Iampietro C."/>
            <person name="Lluch J."/>
            <person name="Castinel A."/>
            <person name="Donnadieu C."/>
            <person name="Desvignes T."/>
            <person name="Floi Bucao C."/>
            <person name="Jouanno E."/>
            <person name="Wen M."/>
            <person name="Mejri S."/>
            <person name="Dirks R."/>
            <person name="Jansen H."/>
            <person name="Henkel C."/>
            <person name="Chen W.J."/>
            <person name="Zahm M."/>
            <person name="Cabau C."/>
            <person name="Klopp C."/>
            <person name="Thompson A.W."/>
            <person name="Robinson-Rechavi M."/>
            <person name="Braasch I."/>
            <person name="Lecointre G."/>
            <person name="Bobe J."/>
            <person name="Postlethwait J.H."/>
            <person name="Berthelot C."/>
            <person name="Roest Crollius H."/>
            <person name="Guiguen Y."/>
        </authorList>
    </citation>
    <scope>NUCLEOTIDE SEQUENCE</scope>
    <source>
        <strain evidence="2">WJC10195</strain>
    </source>
</reference>
<evidence type="ECO:0000313" key="2">
    <source>
        <dbReference type="EMBL" id="KAJ8339687.1"/>
    </source>
</evidence>
<protein>
    <submittedName>
        <fullName evidence="2">Uncharacterized protein</fullName>
    </submittedName>
</protein>
<evidence type="ECO:0000256" key="1">
    <source>
        <dbReference type="SAM" id="MobiDB-lite"/>
    </source>
</evidence>
<comment type="caution">
    <text evidence="2">The sequence shown here is derived from an EMBL/GenBank/DDBJ whole genome shotgun (WGS) entry which is preliminary data.</text>
</comment>
<evidence type="ECO:0000313" key="3">
    <source>
        <dbReference type="Proteomes" id="UP001152622"/>
    </source>
</evidence>
<feature type="region of interest" description="Disordered" evidence="1">
    <location>
        <begin position="60"/>
        <end position="79"/>
    </location>
</feature>
<dbReference type="Proteomes" id="UP001152622">
    <property type="component" value="Chromosome 16"/>
</dbReference>
<proteinExistence type="predicted"/>
<feature type="region of interest" description="Disordered" evidence="1">
    <location>
        <begin position="155"/>
        <end position="174"/>
    </location>
</feature>
<dbReference type="EMBL" id="JAINUF010000016">
    <property type="protein sequence ID" value="KAJ8339687.1"/>
    <property type="molecule type" value="Genomic_DNA"/>
</dbReference>
<keyword evidence="3" id="KW-1185">Reference proteome</keyword>
<name>A0A9Q1EJ00_SYNKA</name>
<feature type="compositionally biased region" description="Polar residues" evidence="1">
    <location>
        <begin position="164"/>
        <end position="174"/>
    </location>
</feature>
<gene>
    <name evidence="2" type="ORF">SKAU_G00343200</name>
</gene>
<accession>A0A9Q1EJ00</accession>